<organism evidence="2 3">
    <name type="scientific">Malus domestica</name>
    <name type="common">Apple</name>
    <name type="synonym">Pyrus malus</name>
    <dbReference type="NCBI Taxonomy" id="3750"/>
    <lineage>
        <taxon>Eukaryota</taxon>
        <taxon>Viridiplantae</taxon>
        <taxon>Streptophyta</taxon>
        <taxon>Embryophyta</taxon>
        <taxon>Tracheophyta</taxon>
        <taxon>Spermatophyta</taxon>
        <taxon>Magnoliopsida</taxon>
        <taxon>eudicotyledons</taxon>
        <taxon>Gunneridae</taxon>
        <taxon>Pentapetalae</taxon>
        <taxon>rosids</taxon>
        <taxon>fabids</taxon>
        <taxon>Rosales</taxon>
        <taxon>Rosaceae</taxon>
        <taxon>Amygdaloideae</taxon>
        <taxon>Maleae</taxon>
        <taxon>Malus</taxon>
    </lineage>
</organism>
<sequence>MQESNHKSPTPTKWCISRLTRMNRSGYNNSETNMRSNRKKKIAAEKPRATDSKGKGLIESRQLQGNLSFGMYRYDFATKLGTF</sequence>
<protein>
    <submittedName>
        <fullName evidence="2">Uncharacterized protein</fullName>
    </submittedName>
</protein>
<feature type="compositionally biased region" description="Polar residues" evidence="1">
    <location>
        <begin position="20"/>
        <end position="35"/>
    </location>
</feature>
<keyword evidence="3" id="KW-1185">Reference proteome</keyword>
<evidence type="ECO:0000256" key="1">
    <source>
        <dbReference type="SAM" id="MobiDB-lite"/>
    </source>
</evidence>
<accession>A0A498K3Z5</accession>
<proteinExistence type="predicted"/>
<dbReference type="AlphaFoldDB" id="A0A498K3Z5"/>
<gene>
    <name evidence="2" type="ORF">DVH24_030492</name>
</gene>
<dbReference type="Proteomes" id="UP000290289">
    <property type="component" value="Chromosome 5"/>
</dbReference>
<evidence type="ECO:0000313" key="3">
    <source>
        <dbReference type="Proteomes" id="UP000290289"/>
    </source>
</evidence>
<reference evidence="2 3" key="1">
    <citation type="submission" date="2018-10" db="EMBL/GenBank/DDBJ databases">
        <title>A high-quality apple genome assembly.</title>
        <authorList>
            <person name="Hu J."/>
        </authorList>
    </citation>
    <scope>NUCLEOTIDE SEQUENCE [LARGE SCALE GENOMIC DNA]</scope>
    <source>
        <strain evidence="3">cv. HFTH1</strain>
        <tissue evidence="2">Young leaf</tissue>
    </source>
</reference>
<dbReference type="EMBL" id="RDQH01000331">
    <property type="protein sequence ID" value="RXI00002.1"/>
    <property type="molecule type" value="Genomic_DNA"/>
</dbReference>
<feature type="region of interest" description="Disordered" evidence="1">
    <location>
        <begin position="1"/>
        <end position="56"/>
    </location>
</feature>
<feature type="compositionally biased region" description="Basic and acidic residues" evidence="1">
    <location>
        <begin position="42"/>
        <end position="56"/>
    </location>
</feature>
<evidence type="ECO:0000313" key="2">
    <source>
        <dbReference type="EMBL" id="RXI00002.1"/>
    </source>
</evidence>
<name>A0A498K3Z5_MALDO</name>
<comment type="caution">
    <text evidence="2">The sequence shown here is derived from an EMBL/GenBank/DDBJ whole genome shotgun (WGS) entry which is preliminary data.</text>
</comment>